<dbReference type="Proteomes" id="UP000808914">
    <property type="component" value="Unassembled WGS sequence"/>
</dbReference>
<proteinExistence type="predicted"/>
<keyword evidence="1" id="KW-0812">Transmembrane</keyword>
<name>A0ABS2PWY9_9BACL</name>
<protein>
    <submittedName>
        <fullName evidence="2">Uncharacterized protein</fullName>
    </submittedName>
</protein>
<keyword evidence="1" id="KW-1133">Transmembrane helix</keyword>
<dbReference type="EMBL" id="JAFBER010000001">
    <property type="protein sequence ID" value="MBM7643984.1"/>
    <property type="molecule type" value="Genomic_DNA"/>
</dbReference>
<evidence type="ECO:0000256" key="1">
    <source>
        <dbReference type="SAM" id="Phobius"/>
    </source>
</evidence>
<evidence type="ECO:0000313" key="3">
    <source>
        <dbReference type="Proteomes" id="UP000808914"/>
    </source>
</evidence>
<gene>
    <name evidence="2" type="ORF">JOD45_000175</name>
</gene>
<sequence>MTVKQLLFVMIIGCFLTLNGLLYFENNKMGIIVFLIFAFGWAIIARFIKKD</sequence>
<keyword evidence="3" id="KW-1185">Reference proteome</keyword>
<reference evidence="2 3" key="1">
    <citation type="submission" date="2021-01" db="EMBL/GenBank/DDBJ databases">
        <title>Genomic Encyclopedia of Type Strains, Phase IV (KMG-IV): sequencing the most valuable type-strain genomes for metagenomic binning, comparative biology and taxonomic classification.</title>
        <authorList>
            <person name="Goeker M."/>
        </authorList>
    </citation>
    <scope>NUCLEOTIDE SEQUENCE [LARGE SCALE GENOMIC DNA]</scope>
    <source>
        <strain evidence="2 3">DSM 28236</strain>
    </source>
</reference>
<feature type="transmembrane region" description="Helical" evidence="1">
    <location>
        <begin position="30"/>
        <end position="48"/>
    </location>
</feature>
<evidence type="ECO:0000313" key="2">
    <source>
        <dbReference type="EMBL" id="MBM7643984.1"/>
    </source>
</evidence>
<feature type="transmembrane region" description="Helical" evidence="1">
    <location>
        <begin position="7"/>
        <end position="24"/>
    </location>
</feature>
<accession>A0ABS2PWY9</accession>
<organism evidence="2 3">
    <name type="scientific">Scopulibacillus daqui</name>
    <dbReference type="NCBI Taxonomy" id="1469162"/>
    <lineage>
        <taxon>Bacteria</taxon>
        <taxon>Bacillati</taxon>
        <taxon>Bacillota</taxon>
        <taxon>Bacilli</taxon>
        <taxon>Bacillales</taxon>
        <taxon>Sporolactobacillaceae</taxon>
        <taxon>Scopulibacillus</taxon>
    </lineage>
</organism>
<comment type="caution">
    <text evidence="2">The sequence shown here is derived from an EMBL/GenBank/DDBJ whole genome shotgun (WGS) entry which is preliminary data.</text>
</comment>
<keyword evidence="1" id="KW-0472">Membrane</keyword>